<evidence type="ECO:0000256" key="3">
    <source>
        <dbReference type="ARBA" id="ARBA00022692"/>
    </source>
</evidence>
<dbReference type="SUPFAM" id="SSF161111">
    <property type="entry name" value="Cation efflux protein transmembrane domain-like"/>
    <property type="match status" value="1"/>
</dbReference>
<dbReference type="InterPro" id="IPR002524">
    <property type="entry name" value="Cation_efflux"/>
</dbReference>
<geneLocation type="plasmid" evidence="11">
    <name>pSTJ003</name>
</geneLocation>
<dbReference type="GO" id="GO:0006882">
    <property type="term" value="P:intracellular zinc ion homeostasis"/>
    <property type="evidence" value="ECO:0007669"/>
    <property type="project" value="InterPro"/>
</dbReference>
<keyword evidence="11" id="KW-1185">Reference proteome</keyword>
<feature type="transmembrane region" description="Helical" evidence="7">
    <location>
        <begin position="93"/>
        <end position="111"/>
    </location>
</feature>
<dbReference type="Proteomes" id="UP000066737">
    <property type="component" value="Plasmid pSTJ003"/>
</dbReference>
<dbReference type="GO" id="GO:0016020">
    <property type="term" value="C:membrane"/>
    <property type="evidence" value="ECO:0007669"/>
    <property type="project" value="UniProtKB-SubCell"/>
</dbReference>
<evidence type="ECO:0000256" key="4">
    <source>
        <dbReference type="ARBA" id="ARBA00022989"/>
    </source>
</evidence>
<evidence type="ECO:0000256" key="2">
    <source>
        <dbReference type="ARBA" id="ARBA00022448"/>
    </source>
</evidence>
<evidence type="ECO:0000313" key="10">
    <source>
        <dbReference type="EMBL" id="CQH65047.1"/>
    </source>
</evidence>
<feature type="domain" description="Cation efflux protein cytoplasmic" evidence="9">
    <location>
        <begin position="220"/>
        <end position="291"/>
    </location>
</feature>
<keyword evidence="3 7" id="KW-0812">Transmembrane</keyword>
<gene>
    <name evidence="10" type="ORF">HHUB_6050</name>
</gene>
<dbReference type="InterPro" id="IPR045316">
    <property type="entry name" value="Msc2-like"/>
</dbReference>
<dbReference type="InterPro" id="IPR058533">
    <property type="entry name" value="Cation_efflux_TM"/>
</dbReference>
<sequence length="305" mass="33077">MKYNKMSSAGHSHEHNEDSSVRTLGAVAAINLAGFVIELVGGLTFGSVALIGDAFHMLFDSLAYVIALGAAYIGTNSNPGEYWSYGLSRVEPFAAFLNGVLLVPMVVFLVWESYQRYLAPVDINPQMTILLGTGGLVINLLSVYVVQGGEMSLNERGAFYHLLGDAGASVAVIVSMLFVEFGGYYIADPITAVLIAAIIIWSAVKLLRESGAIFFQRSPISVEDLEARIEAFDDVTAVLDIHVWSLSSRLDVATVHVTSDVATVEERDELKRTITELLHDEFGIEHVTVDVLGADSHTRPTEHSD</sequence>
<evidence type="ECO:0000259" key="8">
    <source>
        <dbReference type="Pfam" id="PF01545"/>
    </source>
</evidence>
<keyword evidence="5" id="KW-0406">Ion transport</keyword>
<dbReference type="InterPro" id="IPR027470">
    <property type="entry name" value="Cation_efflux_CTD"/>
</dbReference>
<accession>A0A0U5H9L7</accession>
<proteinExistence type="predicted"/>
<feature type="transmembrane region" description="Helical" evidence="7">
    <location>
        <begin position="158"/>
        <end position="178"/>
    </location>
</feature>
<comment type="subcellular location">
    <subcellularLocation>
        <location evidence="1">Membrane</location>
        <topology evidence="1">Multi-pass membrane protein</topology>
    </subcellularLocation>
</comment>
<organism evidence="10 11">
    <name type="scientific">Halobacterium hubeiense</name>
    <dbReference type="NCBI Taxonomy" id="1407499"/>
    <lineage>
        <taxon>Archaea</taxon>
        <taxon>Methanobacteriati</taxon>
        <taxon>Methanobacteriota</taxon>
        <taxon>Stenosarchaea group</taxon>
        <taxon>Halobacteria</taxon>
        <taxon>Halobacteriales</taxon>
        <taxon>Halobacteriaceae</taxon>
        <taxon>Halobacterium</taxon>
    </lineage>
</organism>
<dbReference type="GO" id="GO:0005385">
    <property type="term" value="F:zinc ion transmembrane transporter activity"/>
    <property type="evidence" value="ECO:0007669"/>
    <property type="project" value="InterPro"/>
</dbReference>
<feature type="transmembrane region" description="Helical" evidence="7">
    <location>
        <begin position="123"/>
        <end position="146"/>
    </location>
</feature>
<keyword evidence="4 7" id="KW-1133">Transmembrane helix</keyword>
<feature type="transmembrane region" description="Helical" evidence="7">
    <location>
        <begin position="54"/>
        <end position="73"/>
    </location>
</feature>
<dbReference type="InterPro" id="IPR036837">
    <property type="entry name" value="Cation_efflux_CTD_sf"/>
</dbReference>
<dbReference type="Pfam" id="PF16916">
    <property type="entry name" value="ZT_dimer"/>
    <property type="match status" value="1"/>
</dbReference>
<evidence type="ECO:0000259" key="9">
    <source>
        <dbReference type="Pfam" id="PF16916"/>
    </source>
</evidence>
<evidence type="ECO:0000313" key="11">
    <source>
        <dbReference type="Proteomes" id="UP000066737"/>
    </source>
</evidence>
<dbReference type="Gene3D" id="1.20.1510.10">
    <property type="entry name" value="Cation efflux protein transmembrane domain"/>
    <property type="match status" value="1"/>
</dbReference>
<evidence type="ECO:0000256" key="1">
    <source>
        <dbReference type="ARBA" id="ARBA00004141"/>
    </source>
</evidence>
<evidence type="ECO:0000256" key="7">
    <source>
        <dbReference type="SAM" id="Phobius"/>
    </source>
</evidence>
<feature type="transmembrane region" description="Helical" evidence="7">
    <location>
        <begin position="184"/>
        <end position="207"/>
    </location>
</feature>
<dbReference type="PANTHER" id="PTHR45755">
    <property type="match status" value="1"/>
</dbReference>
<dbReference type="AlphaFoldDB" id="A0A0U5H9L7"/>
<dbReference type="PANTHER" id="PTHR45755:SF4">
    <property type="entry name" value="ZINC TRANSPORTER 7"/>
    <property type="match status" value="1"/>
</dbReference>
<keyword evidence="2" id="KW-0813">Transport</keyword>
<dbReference type="EMBL" id="LN831305">
    <property type="protein sequence ID" value="CQH65047.1"/>
    <property type="molecule type" value="Genomic_DNA"/>
</dbReference>
<evidence type="ECO:0000256" key="5">
    <source>
        <dbReference type="ARBA" id="ARBA00023065"/>
    </source>
</evidence>
<keyword evidence="6 7" id="KW-0472">Membrane</keyword>
<protein>
    <submittedName>
        <fullName evidence="10">Transport protein (Probable substrate zinc/cadmium/cobalt)</fullName>
    </submittedName>
</protein>
<dbReference type="SUPFAM" id="SSF160240">
    <property type="entry name" value="Cation efflux protein cytoplasmic domain-like"/>
    <property type="match status" value="1"/>
</dbReference>
<dbReference type="KEGG" id="hhb:Hhub_6050"/>
<evidence type="ECO:0000256" key="6">
    <source>
        <dbReference type="ARBA" id="ARBA00023136"/>
    </source>
</evidence>
<dbReference type="NCBIfam" id="TIGR01297">
    <property type="entry name" value="CDF"/>
    <property type="match status" value="1"/>
</dbReference>
<feature type="domain" description="Cation efflux protein transmembrane" evidence="8">
    <location>
        <begin position="27"/>
        <end position="213"/>
    </location>
</feature>
<feature type="transmembrane region" description="Helical" evidence="7">
    <location>
        <begin position="21"/>
        <end position="48"/>
    </location>
</feature>
<dbReference type="Pfam" id="PF01545">
    <property type="entry name" value="Cation_efflux"/>
    <property type="match status" value="1"/>
</dbReference>
<reference evidence="11" key="1">
    <citation type="journal article" date="2016" name="Environ. Microbiol.">
        <title>The complete genome of a viable archaeum isolated from 123-million-year-old rock salt.</title>
        <authorList>
            <person name="Jaakkola S.T."/>
            <person name="Pfeiffer F."/>
            <person name="Ravantti J.J."/>
            <person name="Guo Q."/>
            <person name="Liu Y."/>
            <person name="Chen X."/>
            <person name="Ma H."/>
            <person name="Yang C."/>
            <person name="Oksanen H.M."/>
            <person name="Bamford D.H."/>
        </authorList>
    </citation>
    <scope>NUCLEOTIDE SEQUENCE</scope>
    <source>
        <strain evidence="11">JI20-1</strain>
        <plasmid evidence="11">Plasmid pSTJ003</plasmid>
    </source>
</reference>
<name>A0A0U5H9L7_9EURY</name>
<dbReference type="InterPro" id="IPR027469">
    <property type="entry name" value="Cation_efflux_TMD_sf"/>
</dbReference>